<name>A0A9P4TZH8_9PEZI</name>
<proteinExistence type="predicted"/>
<protein>
    <submittedName>
        <fullName evidence="1">Uncharacterized protein</fullName>
    </submittedName>
</protein>
<gene>
    <name evidence="1" type="ORF">EJ08DRAFT_686770</name>
</gene>
<dbReference type="InterPro" id="IPR014710">
    <property type="entry name" value="RmlC-like_jellyroll"/>
</dbReference>
<dbReference type="OrthoDB" id="9976870at2759"/>
<organism evidence="1 2">
    <name type="scientific">Tothia fuscella</name>
    <dbReference type="NCBI Taxonomy" id="1048955"/>
    <lineage>
        <taxon>Eukaryota</taxon>
        <taxon>Fungi</taxon>
        <taxon>Dikarya</taxon>
        <taxon>Ascomycota</taxon>
        <taxon>Pezizomycotina</taxon>
        <taxon>Dothideomycetes</taxon>
        <taxon>Pleosporomycetidae</taxon>
        <taxon>Venturiales</taxon>
        <taxon>Cylindrosympodiaceae</taxon>
        <taxon>Tothia</taxon>
    </lineage>
</organism>
<evidence type="ECO:0000313" key="2">
    <source>
        <dbReference type="Proteomes" id="UP000800235"/>
    </source>
</evidence>
<reference evidence="1" key="1">
    <citation type="journal article" date="2020" name="Stud. Mycol.">
        <title>101 Dothideomycetes genomes: a test case for predicting lifestyles and emergence of pathogens.</title>
        <authorList>
            <person name="Haridas S."/>
            <person name="Albert R."/>
            <person name="Binder M."/>
            <person name="Bloem J."/>
            <person name="Labutti K."/>
            <person name="Salamov A."/>
            <person name="Andreopoulos B."/>
            <person name="Baker S."/>
            <person name="Barry K."/>
            <person name="Bills G."/>
            <person name="Bluhm B."/>
            <person name="Cannon C."/>
            <person name="Castanera R."/>
            <person name="Culley D."/>
            <person name="Daum C."/>
            <person name="Ezra D."/>
            <person name="Gonzalez J."/>
            <person name="Henrissat B."/>
            <person name="Kuo A."/>
            <person name="Liang C."/>
            <person name="Lipzen A."/>
            <person name="Lutzoni F."/>
            <person name="Magnuson J."/>
            <person name="Mondo S."/>
            <person name="Nolan M."/>
            <person name="Ohm R."/>
            <person name="Pangilinan J."/>
            <person name="Park H.-J."/>
            <person name="Ramirez L."/>
            <person name="Alfaro M."/>
            <person name="Sun H."/>
            <person name="Tritt A."/>
            <person name="Yoshinaga Y."/>
            <person name="Zwiers L.-H."/>
            <person name="Turgeon B."/>
            <person name="Goodwin S."/>
            <person name="Spatafora J."/>
            <person name="Crous P."/>
            <person name="Grigoriev I."/>
        </authorList>
    </citation>
    <scope>NUCLEOTIDE SEQUENCE</scope>
    <source>
        <strain evidence="1">CBS 130266</strain>
    </source>
</reference>
<dbReference type="AlphaFoldDB" id="A0A9P4TZH8"/>
<accession>A0A9P4TZH8</accession>
<dbReference type="Gene3D" id="2.60.120.10">
    <property type="entry name" value="Jelly Rolls"/>
    <property type="match status" value="1"/>
</dbReference>
<dbReference type="SUPFAM" id="SSF51182">
    <property type="entry name" value="RmlC-like cupins"/>
    <property type="match status" value="1"/>
</dbReference>
<sequence length="211" mass="24486">MVEETDRECSKHLVITFDGAIYTTNLNLPNRAFSAEVTFYLQHHQLLKLEAQKPPLHFHPYQEEYIEVTQGRLAVEVDGKERILSLKDGVLAVKPWSRHRLYPPPNHGSQVTKFILSGAMTEEQYRLDKLFFSNWYAYQDRIFIHGAKISLIQVMSMFDAAGSYLSLPQWILWGYTLSHVLGILTARWVGGLLGYQPYYRDWSSDWNLVCS</sequence>
<evidence type="ECO:0000313" key="1">
    <source>
        <dbReference type="EMBL" id="KAF2432529.1"/>
    </source>
</evidence>
<dbReference type="EMBL" id="MU007025">
    <property type="protein sequence ID" value="KAF2432529.1"/>
    <property type="molecule type" value="Genomic_DNA"/>
</dbReference>
<keyword evidence="2" id="KW-1185">Reference proteome</keyword>
<comment type="caution">
    <text evidence="1">The sequence shown here is derived from an EMBL/GenBank/DDBJ whole genome shotgun (WGS) entry which is preliminary data.</text>
</comment>
<dbReference type="Proteomes" id="UP000800235">
    <property type="component" value="Unassembled WGS sequence"/>
</dbReference>
<dbReference type="InterPro" id="IPR011051">
    <property type="entry name" value="RmlC_Cupin_sf"/>
</dbReference>